<accession>A0A0A2M976</accession>
<keyword evidence="1" id="KW-0472">Membrane</keyword>
<reference evidence="2 3" key="1">
    <citation type="submission" date="2013-09" db="EMBL/GenBank/DDBJ databases">
        <authorList>
            <person name="Zeng Z."/>
            <person name="Chen C."/>
        </authorList>
    </citation>
    <scope>NUCLEOTIDE SEQUENCE [LARGE SCALE GENOMIC DNA]</scope>
    <source>
        <strain evidence="2 3">WB 3.3-2</strain>
    </source>
</reference>
<keyword evidence="1" id="KW-0812">Transmembrane</keyword>
<protein>
    <submittedName>
        <fullName evidence="2">Uncharacterized protein</fullName>
    </submittedName>
</protein>
<feature type="transmembrane region" description="Helical" evidence="1">
    <location>
        <begin position="39"/>
        <end position="62"/>
    </location>
</feature>
<organism evidence="2 3">
    <name type="scientific">Flavobacterium rivuli WB 3.3-2 = DSM 21788</name>
    <dbReference type="NCBI Taxonomy" id="1121895"/>
    <lineage>
        <taxon>Bacteria</taxon>
        <taxon>Pseudomonadati</taxon>
        <taxon>Bacteroidota</taxon>
        <taxon>Flavobacteriia</taxon>
        <taxon>Flavobacteriales</taxon>
        <taxon>Flavobacteriaceae</taxon>
        <taxon>Flavobacterium</taxon>
    </lineage>
</organism>
<name>A0A0A2M976_9FLAO</name>
<gene>
    <name evidence="2" type="ORF">Q765_03660</name>
</gene>
<dbReference type="STRING" id="1121895.GCA_000378485_01048"/>
<feature type="transmembrane region" description="Helical" evidence="1">
    <location>
        <begin position="12"/>
        <end position="33"/>
    </location>
</feature>
<comment type="caution">
    <text evidence="2">The sequence shown here is derived from an EMBL/GenBank/DDBJ whole genome shotgun (WGS) entry which is preliminary data.</text>
</comment>
<proteinExistence type="predicted"/>
<sequence length="101" mass="11770">MQNTAYPKLDYFLKKLPIINMFFLTPIIVFSFIKSFKDLIIVLIIFSITSMSIMATVYRIMVTDYKKNIDPKKFLVLSVITAVLLFVSMYFGFTALGWMDM</sequence>
<evidence type="ECO:0000313" key="3">
    <source>
        <dbReference type="Proteomes" id="UP000030152"/>
    </source>
</evidence>
<evidence type="ECO:0000256" key="1">
    <source>
        <dbReference type="SAM" id="Phobius"/>
    </source>
</evidence>
<dbReference type="Proteomes" id="UP000030152">
    <property type="component" value="Unassembled WGS sequence"/>
</dbReference>
<evidence type="ECO:0000313" key="2">
    <source>
        <dbReference type="EMBL" id="KGO88156.1"/>
    </source>
</evidence>
<keyword evidence="1" id="KW-1133">Transmembrane helix</keyword>
<keyword evidence="3" id="KW-1185">Reference proteome</keyword>
<feature type="transmembrane region" description="Helical" evidence="1">
    <location>
        <begin position="74"/>
        <end position="99"/>
    </location>
</feature>
<dbReference type="EMBL" id="JRLX01000002">
    <property type="protein sequence ID" value="KGO88156.1"/>
    <property type="molecule type" value="Genomic_DNA"/>
</dbReference>
<dbReference type="AlphaFoldDB" id="A0A0A2M976"/>